<sequence>MFFSAPSLLALVATIASSGVLPSVMAHMAMTSPCPRYGAGNGCPSPPSGESVDYNIRSPIGTHDSIQQPLCKHTTPYSQPVTTFSAGSSINLQFTPNGAAHGGGHCQFALSYDGGKTFVVIHDELKYCFTGGPGSSNGAQIDSYNIPLPKDAPSGRAILAWGWNNAVGNREFYMNCADIEVTGGGSSLSGPKMLFANYGPDSPLIPEFNGNYDTGLDLFQKRPTITVTGSGSYSGGGYSASSPPSSGSGYGSAGSGADSPLPAQGGYSASSPNLIGGSGSEHSPASPPSLPSPNSGLNYGTSSSPNSGNSGSPYFASPQGSTVASAAPPTTTTPSSPSDNYSPLPRDASTQSGTSGGSAGAPPYSVSSAAGHAVGSTGSNDTGSSCNTGEMRCTASGNSFEVCGSGRLYTIECPTGTKCRGAGSSVQCTWA</sequence>
<evidence type="ECO:0000313" key="1">
    <source>
        <dbReference type="EMBL" id="KAJ1680354.1"/>
    </source>
</evidence>
<comment type="caution">
    <text evidence="1">The sequence shown here is derived from an EMBL/GenBank/DDBJ whole genome shotgun (WGS) entry which is preliminary data.</text>
</comment>
<dbReference type="EMBL" id="JAMZIH010000004">
    <property type="protein sequence ID" value="KAJ1680354.1"/>
    <property type="molecule type" value="Genomic_DNA"/>
</dbReference>
<dbReference type="Proteomes" id="UP001145114">
    <property type="component" value="Unassembled WGS sequence"/>
</dbReference>
<accession>A0ACC1HUV1</accession>
<name>A0ACC1HUV1_9FUNG</name>
<reference evidence="1" key="1">
    <citation type="submission" date="2022-06" db="EMBL/GenBank/DDBJ databases">
        <title>Phylogenomic reconstructions and comparative analyses of Kickxellomycotina fungi.</title>
        <authorList>
            <person name="Reynolds N.K."/>
            <person name="Stajich J.E."/>
            <person name="Barry K."/>
            <person name="Grigoriev I.V."/>
            <person name="Crous P."/>
            <person name="Smith M.E."/>
        </authorList>
    </citation>
    <scope>NUCLEOTIDE SEQUENCE</scope>
    <source>
        <strain evidence="1">RSA 2271</strain>
    </source>
</reference>
<keyword evidence="2" id="KW-1185">Reference proteome</keyword>
<evidence type="ECO:0000313" key="2">
    <source>
        <dbReference type="Proteomes" id="UP001145114"/>
    </source>
</evidence>
<proteinExistence type="predicted"/>
<protein>
    <submittedName>
        <fullName evidence="1">Uncharacterized protein</fullName>
    </submittedName>
</protein>
<gene>
    <name evidence="1" type="ORF">EV182_000136</name>
</gene>
<organism evidence="1 2">
    <name type="scientific">Spiromyces aspiralis</name>
    <dbReference type="NCBI Taxonomy" id="68401"/>
    <lineage>
        <taxon>Eukaryota</taxon>
        <taxon>Fungi</taxon>
        <taxon>Fungi incertae sedis</taxon>
        <taxon>Zoopagomycota</taxon>
        <taxon>Kickxellomycotina</taxon>
        <taxon>Kickxellomycetes</taxon>
        <taxon>Kickxellales</taxon>
        <taxon>Kickxellaceae</taxon>
        <taxon>Spiromyces</taxon>
    </lineage>
</organism>